<reference evidence="2 3" key="1">
    <citation type="submission" date="2018-10" db="EMBL/GenBank/DDBJ databases">
        <title>Natrarchaeobius chitinivorans gen. nov., sp. nov., and Natrarchaeobius haloalkaliphilus sp. nov., alkaliphilic, chitin-utilizing haloarchaea from hypersaline alkaline lakes.</title>
        <authorList>
            <person name="Sorokin D.Y."/>
            <person name="Elcheninov A.G."/>
            <person name="Kostrikina N.A."/>
            <person name="Bale N.J."/>
            <person name="Sinninghe Damste J.S."/>
            <person name="Khijniak T.V."/>
            <person name="Kublanov I.V."/>
            <person name="Toshchakov S.V."/>
        </authorList>
    </citation>
    <scope>NUCLEOTIDE SEQUENCE [LARGE SCALE GENOMIC DNA]</scope>
    <source>
        <strain evidence="2 3">AArcht7</strain>
    </source>
</reference>
<dbReference type="Pfam" id="PF07110">
    <property type="entry name" value="EthD"/>
    <property type="match status" value="1"/>
</dbReference>
<sequence length="106" mass="12110">MYKAMFMLSRSSDLSQEEFVEYWEEEHAPVAEEIPNLKRYAICPATNPEDSPHDGIAELAFESEEDLYAALDSEEFGRVQRDAAEFSDPDSVVFTIVEERVQLDDA</sequence>
<dbReference type="EMBL" id="REFZ01000002">
    <property type="protein sequence ID" value="RQH02312.1"/>
    <property type="molecule type" value="Genomic_DNA"/>
</dbReference>
<proteinExistence type="predicted"/>
<dbReference type="OrthoDB" id="172569at2157"/>
<gene>
    <name evidence="2" type="ORF">EA472_03155</name>
</gene>
<feature type="domain" description="EthD" evidence="1">
    <location>
        <begin position="13"/>
        <end position="90"/>
    </location>
</feature>
<name>A0A3N6N0H1_NATCH</name>
<dbReference type="Gene3D" id="3.30.70.100">
    <property type="match status" value="1"/>
</dbReference>
<protein>
    <submittedName>
        <fullName evidence="2">EthD family reductase</fullName>
    </submittedName>
</protein>
<keyword evidence="3" id="KW-1185">Reference proteome</keyword>
<evidence type="ECO:0000313" key="2">
    <source>
        <dbReference type="EMBL" id="RQH02312.1"/>
    </source>
</evidence>
<evidence type="ECO:0000259" key="1">
    <source>
        <dbReference type="Pfam" id="PF07110"/>
    </source>
</evidence>
<dbReference type="NCBIfam" id="TIGR02118">
    <property type="entry name" value="EthD family reductase"/>
    <property type="match status" value="1"/>
</dbReference>
<comment type="caution">
    <text evidence="2">The sequence shown here is derived from an EMBL/GenBank/DDBJ whole genome shotgun (WGS) entry which is preliminary data.</text>
</comment>
<accession>A0A3N6N0H1</accession>
<evidence type="ECO:0000313" key="3">
    <source>
        <dbReference type="Proteomes" id="UP000281431"/>
    </source>
</evidence>
<dbReference type="SUPFAM" id="SSF54909">
    <property type="entry name" value="Dimeric alpha+beta barrel"/>
    <property type="match status" value="1"/>
</dbReference>
<dbReference type="GO" id="GO:0016491">
    <property type="term" value="F:oxidoreductase activity"/>
    <property type="evidence" value="ECO:0007669"/>
    <property type="project" value="InterPro"/>
</dbReference>
<dbReference type="InterPro" id="IPR011008">
    <property type="entry name" value="Dimeric_a/b-barrel"/>
</dbReference>
<dbReference type="Proteomes" id="UP000281431">
    <property type="component" value="Unassembled WGS sequence"/>
</dbReference>
<dbReference type="AlphaFoldDB" id="A0A3N6N0H1"/>
<organism evidence="2 3">
    <name type="scientific">Natrarchaeobius chitinivorans</name>
    <dbReference type="NCBI Taxonomy" id="1679083"/>
    <lineage>
        <taxon>Archaea</taxon>
        <taxon>Methanobacteriati</taxon>
        <taxon>Methanobacteriota</taxon>
        <taxon>Stenosarchaea group</taxon>
        <taxon>Halobacteria</taxon>
        <taxon>Halobacteriales</taxon>
        <taxon>Natrialbaceae</taxon>
        <taxon>Natrarchaeobius</taxon>
    </lineage>
</organism>
<dbReference type="InterPro" id="IPR009799">
    <property type="entry name" value="EthD_dom"/>
</dbReference>